<dbReference type="EMBL" id="LN483072">
    <property type="protein sequence ID" value="CEA09661.1"/>
    <property type="molecule type" value="Genomic_DNA"/>
</dbReference>
<keyword evidence="1" id="KW-0732">Signal</keyword>
<evidence type="ECO:0000256" key="1">
    <source>
        <dbReference type="SAM" id="SignalP"/>
    </source>
</evidence>
<sequence>MTRVRSAAVPLVLLLGLTGCAEDSSEAAAVDGLPWQEAKARAQAVELEIANSFPKDKVAAIDQGSTGVLMGCGPESVNWKGATTVTLNEGVEPEPLVRELETKYQGSRFDIETRTAPAGHYEVGLVSPNSAEIYLVAEGLEPHTIRVASGSDCFHWPEGEYMGGKF</sequence>
<dbReference type="AlphaFoldDB" id="A0A078MXY5"/>
<evidence type="ECO:0008006" key="3">
    <source>
        <dbReference type="Google" id="ProtNLM"/>
    </source>
</evidence>
<protein>
    <recommendedName>
        <fullName evidence="3">Lipoprotein</fullName>
    </recommendedName>
</protein>
<gene>
    <name evidence="2" type="ORF">BN1051_03033</name>
</gene>
<feature type="chain" id="PRO_5001742373" description="Lipoprotein" evidence="1">
    <location>
        <begin position="22"/>
        <end position="166"/>
    </location>
</feature>
<feature type="signal peptide" evidence="1">
    <location>
        <begin position="1"/>
        <end position="21"/>
    </location>
</feature>
<organism evidence="2">
    <name type="scientific">Arthrobacter saudimassiliensis</name>
    <dbReference type="NCBI Taxonomy" id="1461584"/>
    <lineage>
        <taxon>Bacteria</taxon>
        <taxon>Bacillati</taxon>
        <taxon>Actinomycetota</taxon>
        <taxon>Actinomycetes</taxon>
        <taxon>Micrococcales</taxon>
        <taxon>Micrococcaceae</taxon>
        <taxon>Arthrobacter</taxon>
    </lineage>
</organism>
<name>A0A078MXY5_9MICC</name>
<accession>A0A078MXY5</accession>
<dbReference type="PATRIC" id="fig|1461584.3.peg.3009"/>
<evidence type="ECO:0000313" key="2">
    <source>
        <dbReference type="EMBL" id="CEA09661.1"/>
    </source>
</evidence>
<proteinExistence type="predicted"/>
<dbReference type="PROSITE" id="PS51257">
    <property type="entry name" value="PROKAR_LIPOPROTEIN"/>
    <property type="match status" value="1"/>
</dbReference>
<reference evidence="2" key="1">
    <citation type="submission" date="2014-07" db="EMBL/GenBank/DDBJ databases">
        <authorList>
            <person name="Urmite Genomes Urmite Genomes"/>
        </authorList>
    </citation>
    <scope>NUCLEOTIDE SEQUENCE</scope>
    <source>
        <strain evidence="2">11W110_air</strain>
    </source>
</reference>